<evidence type="ECO:0000313" key="3">
    <source>
        <dbReference type="EMBL" id="MED6116534.1"/>
    </source>
</evidence>
<dbReference type="Proteomes" id="UP001341840">
    <property type="component" value="Unassembled WGS sequence"/>
</dbReference>
<evidence type="ECO:0000256" key="2">
    <source>
        <dbReference type="ARBA" id="ARBA00022840"/>
    </source>
</evidence>
<dbReference type="InterPro" id="IPR050173">
    <property type="entry name" value="ABC_transporter_C-like"/>
</dbReference>
<proteinExistence type="predicted"/>
<protein>
    <submittedName>
        <fullName evidence="3">Uncharacterized protein</fullName>
    </submittedName>
</protein>
<accession>A0ABU6QXY7</accession>
<sequence length="134" mass="14638">MTFKFIALVMNQGVVKQLDFEDLLQIPTDMAPSSCHDIISSCWRAQLTNDASNPSLLRALCSAYGLPYLCLGLLKVINDCIGFAGPLLLNKLIQFLQQGSMTSDGYLLAVSLGLTSVIKILHNSSNIRGFNDRS</sequence>
<dbReference type="PANTHER" id="PTHR24223">
    <property type="entry name" value="ATP-BINDING CASSETTE SUB-FAMILY C"/>
    <property type="match status" value="1"/>
</dbReference>
<reference evidence="3 4" key="1">
    <citation type="journal article" date="2023" name="Plants (Basel)">
        <title>Bridging the Gap: Combining Genomics and Transcriptomics Approaches to Understand Stylosanthes scabra, an Orphan Legume from the Brazilian Caatinga.</title>
        <authorList>
            <person name="Ferreira-Neto J.R.C."/>
            <person name="da Silva M.D."/>
            <person name="Binneck E."/>
            <person name="de Melo N.F."/>
            <person name="da Silva R.H."/>
            <person name="de Melo A.L.T.M."/>
            <person name="Pandolfi V."/>
            <person name="Bustamante F.O."/>
            <person name="Brasileiro-Vidal A.C."/>
            <person name="Benko-Iseppon A.M."/>
        </authorList>
    </citation>
    <scope>NUCLEOTIDE SEQUENCE [LARGE SCALE GENOMIC DNA]</scope>
    <source>
        <tissue evidence="3">Leaves</tissue>
    </source>
</reference>
<organism evidence="3 4">
    <name type="scientific">Stylosanthes scabra</name>
    <dbReference type="NCBI Taxonomy" id="79078"/>
    <lineage>
        <taxon>Eukaryota</taxon>
        <taxon>Viridiplantae</taxon>
        <taxon>Streptophyta</taxon>
        <taxon>Embryophyta</taxon>
        <taxon>Tracheophyta</taxon>
        <taxon>Spermatophyta</taxon>
        <taxon>Magnoliopsida</taxon>
        <taxon>eudicotyledons</taxon>
        <taxon>Gunneridae</taxon>
        <taxon>Pentapetalae</taxon>
        <taxon>rosids</taxon>
        <taxon>fabids</taxon>
        <taxon>Fabales</taxon>
        <taxon>Fabaceae</taxon>
        <taxon>Papilionoideae</taxon>
        <taxon>50 kb inversion clade</taxon>
        <taxon>dalbergioids sensu lato</taxon>
        <taxon>Dalbergieae</taxon>
        <taxon>Pterocarpus clade</taxon>
        <taxon>Stylosanthes</taxon>
    </lineage>
</organism>
<dbReference type="PANTHER" id="PTHR24223:SF330">
    <property type="entry name" value="ATP-BINDING CASSETTE SUB-FAMILY C MEMBER 10"/>
    <property type="match status" value="1"/>
</dbReference>
<keyword evidence="2" id="KW-0067">ATP-binding</keyword>
<comment type="caution">
    <text evidence="3">The sequence shown here is derived from an EMBL/GenBank/DDBJ whole genome shotgun (WGS) entry which is preliminary data.</text>
</comment>
<dbReference type="EMBL" id="JASCZI010002920">
    <property type="protein sequence ID" value="MED6116534.1"/>
    <property type="molecule type" value="Genomic_DNA"/>
</dbReference>
<gene>
    <name evidence="3" type="ORF">PIB30_101167</name>
</gene>
<name>A0ABU6QXY7_9FABA</name>
<keyword evidence="4" id="KW-1185">Reference proteome</keyword>
<keyword evidence="1" id="KW-0547">Nucleotide-binding</keyword>
<evidence type="ECO:0000256" key="1">
    <source>
        <dbReference type="ARBA" id="ARBA00022741"/>
    </source>
</evidence>
<evidence type="ECO:0000313" key="4">
    <source>
        <dbReference type="Proteomes" id="UP001341840"/>
    </source>
</evidence>